<keyword evidence="2 6" id="KW-0812">Transmembrane</keyword>
<gene>
    <name evidence="7" type="ORF">E4U02_11765</name>
</gene>
<evidence type="ECO:0000256" key="1">
    <source>
        <dbReference type="ARBA" id="ARBA00004370"/>
    </source>
</evidence>
<dbReference type="GO" id="GO:0004252">
    <property type="term" value="F:serine-type endopeptidase activity"/>
    <property type="evidence" value="ECO:0007669"/>
    <property type="project" value="UniProtKB-UniRule"/>
</dbReference>
<evidence type="ECO:0000256" key="3">
    <source>
        <dbReference type="ARBA" id="ARBA00022989"/>
    </source>
</evidence>
<evidence type="ECO:0000313" key="8">
    <source>
        <dbReference type="Proteomes" id="UP000298358"/>
    </source>
</evidence>
<dbReference type="GO" id="GO:0016020">
    <property type="term" value="C:membrane"/>
    <property type="evidence" value="ECO:0007669"/>
    <property type="project" value="UniProtKB-SubCell"/>
</dbReference>
<keyword evidence="8" id="KW-1185">Reference proteome</keyword>
<dbReference type="InterPro" id="IPR036286">
    <property type="entry name" value="LexA/Signal_pep-like_sf"/>
</dbReference>
<feature type="transmembrane region" description="Helical" evidence="6">
    <location>
        <begin position="166"/>
        <end position="185"/>
    </location>
</feature>
<dbReference type="Proteomes" id="UP000298358">
    <property type="component" value="Unassembled WGS sequence"/>
</dbReference>
<name>A0A4Y9FSK0_9MICO</name>
<dbReference type="OrthoDB" id="3178064at2"/>
<dbReference type="AlphaFoldDB" id="A0A4Y9FSK0"/>
<feature type="transmembrane region" description="Helical" evidence="6">
    <location>
        <begin position="37"/>
        <end position="56"/>
    </location>
</feature>
<organism evidence="7 8">
    <name type="scientific">Microbacterium paludicola</name>
    <dbReference type="NCBI Taxonomy" id="300019"/>
    <lineage>
        <taxon>Bacteria</taxon>
        <taxon>Bacillati</taxon>
        <taxon>Actinomycetota</taxon>
        <taxon>Actinomycetes</taxon>
        <taxon>Micrococcales</taxon>
        <taxon>Microbacteriaceae</taxon>
        <taxon>Microbacterium</taxon>
    </lineage>
</organism>
<evidence type="ECO:0000256" key="6">
    <source>
        <dbReference type="SAM" id="Phobius"/>
    </source>
</evidence>
<dbReference type="CDD" id="cd06530">
    <property type="entry name" value="S26_SPase_I"/>
    <property type="match status" value="1"/>
</dbReference>
<comment type="caution">
    <text evidence="7">The sequence shown here is derived from an EMBL/GenBank/DDBJ whole genome shotgun (WGS) entry which is preliminary data.</text>
</comment>
<reference evidence="7 8" key="1">
    <citation type="submission" date="2019-03" db="EMBL/GenBank/DDBJ databases">
        <title>Diversity of the mouse oral microbiome.</title>
        <authorList>
            <person name="Joseph S."/>
            <person name="Aduse-Opoku J."/>
            <person name="Curtis M."/>
            <person name="Wade W."/>
            <person name="Hashim A."/>
        </authorList>
    </citation>
    <scope>NUCLEOTIDE SEQUENCE [LARGE SCALE GENOMIC DNA]</scope>
    <source>
        <strain evidence="7 8">P1012</strain>
    </source>
</reference>
<evidence type="ECO:0000256" key="2">
    <source>
        <dbReference type="ARBA" id="ARBA00022692"/>
    </source>
</evidence>
<dbReference type="SUPFAM" id="SSF51306">
    <property type="entry name" value="LexA/Signal peptidase"/>
    <property type="match status" value="1"/>
</dbReference>
<sequence length="200" mass="20651">MTTTATLISAPAVEGGVAAPAAGSRAARRSARSRGRVRGVVGWLLLALAVVLLWPAQFGGLTGLTVVNGHSMEPVYRTDDLVASFRQTGYAVGDIVSYRVPQGQPGAGGRVIHRIASASDVDGETVYTTQGDNNPQADPWTIRDGDILGRAIVAVPGVGAGLTPEGAPLILALSLGVIVTVLLWGDGGRARARKNSDHRP</sequence>
<dbReference type="GO" id="GO:0006465">
    <property type="term" value="P:signal peptide processing"/>
    <property type="evidence" value="ECO:0007669"/>
    <property type="project" value="UniProtKB-UniRule"/>
</dbReference>
<keyword evidence="4 6" id="KW-0472">Membrane</keyword>
<evidence type="ECO:0000313" key="7">
    <source>
        <dbReference type="EMBL" id="TFU32225.1"/>
    </source>
</evidence>
<dbReference type="InterPro" id="IPR019533">
    <property type="entry name" value="Peptidase_S26"/>
</dbReference>
<keyword evidence="3 6" id="KW-1133">Transmembrane helix</keyword>
<comment type="subcellular location">
    <subcellularLocation>
        <location evidence="1">Membrane</location>
    </subcellularLocation>
</comment>
<dbReference type="EMBL" id="SPQB01000032">
    <property type="protein sequence ID" value="TFU32225.1"/>
    <property type="molecule type" value="Genomic_DNA"/>
</dbReference>
<proteinExistence type="predicted"/>
<evidence type="ECO:0000256" key="4">
    <source>
        <dbReference type="ARBA" id="ARBA00023136"/>
    </source>
</evidence>
<keyword evidence="7" id="KW-0378">Hydrolase</keyword>
<dbReference type="RefSeq" id="WP_135115031.1">
    <property type="nucleotide sequence ID" value="NZ_JADGLL010000032.1"/>
</dbReference>
<dbReference type="EC" id="3.4.21.89" evidence="5"/>
<dbReference type="InterPro" id="IPR001733">
    <property type="entry name" value="Peptidase_S26B"/>
</dbReference>
<evidence type="ECO:0000256" key="5">
    <source>
        <dbReference type="NCBIfam" id="TIGR02228"/>
    </source>
</evidence>
<dbReference type="GO" id="GO:0009003">
    <property type="term" value="F:signal peptidase activity"/>
    <property type="evidence" value="ECO:0007669"/>
    <property type="project" value="UniProtKB-EC"/>
</dbReference>
<dbReference type="NCBIfam" id="TIGR02228">
    <property type="entry name" value="sigpep_I_arch"/>
    <property type="match status" value="1"/>
</dbReference>
<accession>A0A4Y9FSK0</accession>
<protein>
    <recommendedName>
        <fullName evidence="5">Signal peptidase I</fullName>
        <ecNumber evidence="5">3.4.21.89</ecNumber>
    </recommendedName>
</protein>